<proteinExistence type="predicted"/>
<evidence type="ECO:0008006" key="4">
    <source>
        <dbReference type="Google" id="ProtNLM"/>
    </source>
</evidence>
<dbReference type="RefSeq" id="WP_246966747.1">
    <property type="nucleotide sequence ID" value="NZ_CP095397.1"/>
</dbReference>
<organism evidence="2 3">
    <name type="scientific">Natribaculum luteum</name>
    <dbReference type="NCBI Taxonomy" id="1586232"/>
    <lineage>
        <taxon>Archaea</taxon>
        <taxon>Methanobacteriati</taxon>
        <taxon>Methanobacteriota</taxon>
        <taxon>Stenosarchaea group</taxon>
        <taxon>Halobacteria</taxon>
        <taxon>Halobacteriales</taxon>
        <taxon>Natrialbaceae</taxon>
        <taxon>Natribaculum</taxon>
    </lineage>
</organism>
<feature type="transmembrane region" description="Helical" evidence="1">
    <location>
        <begin position="7"/>
        <end position="28"/>
    </location>
</feature>
<feature type="transmembrane region" description="Helical" evidence="1">
    <location>
        <begin position="34"/>
        <end position="51"/>
    </location>
</feature>
<keyword evidence="1" id="KW-1133">Transmembrane helix</keyword>
<keyword evidence="1" id="KW-0472">Membrane</keyword>
<sequence length="73" mass="7410">MAGYYDIVLGLIPVALLGVTAALTVVGISVMSAVPFGALVAVGLIGHAMFVNSPVDAREESQNQTSHTPANAD</sequence>
<dbReference type="Pfam" id="PF26047">
    <property type="entry name" value="DUF8015"/>
    <property type="match status" value="1"/>
</dbReference>
<evidence type="ECO:0000256" key="1">
    <source>
        <dbReference type="SAM" id="Phobius"/>
    </source>
</evidence>
<protein>
    <recommendedName>
        <fullName evidence="4">Cytochrome-ba3 oxidase subunit</fullName>
    </recommendedName>
</protein>
<evidence type="ECO:0000313" key="2">
    <source>
        <dbReference type="EMBL" id="MFC4246570.1"/>
    </source>
</evidence>
<evidence type="ECO:0000313" key="3">
    <source>
        <dbReference type="Proteomes" id="UP001595821"/>
    </source>
</evidence>
<dbReference type="Proteomes" id="UP001595821">
    <property type="component" value="Unassembled WGS sequence"/>
</dbReference>
<reference evidence="2 3" key="1">
    <citation type="journal article" date="2014" name="Int. J. Syst. Evol. Microbiol.">
        <title>Complete genome sequence of Corynebacterium casei LMG S-19264T (=DSM 44701T), isolated from a smear-ripened cheese.</title>
        <authorList>
            <consortium name="US DOE Joint Genome Institute (JGI-PGF)"/>
            <person name="Walter F."/>
            <person name="Albersmeier A."/>
            <person name="Kalinowski J."/>
            <person name="Ruckert C."/>
        </authorList>
    </citation>
    <scope>NUCLEOTIDE SEQUENCE [LARGE SCALE GENOMIC DNA]</scope>
    <source>
        <strain evidence="2 3">IBRC-M 10912</strain>
    </source>
</reference>
<dbReference type="InterPro" id="IPR058328">
    <property type="entry name" value="DUF8015"/>
</dbReference>
<comment type="caution">
    <text evidence="2">The sequence shown here is derived from an EMBL/GenBank/DDBJ whole genome shotgun (WGS) entry which is preliminary data.</text>
</comment>
<gene>
    <name evidence="2" type="ORF">ACFOZ7_06115</name>
</gene>
<accession>A0ABD5NXP2</accession>
<keyword evidence="1" id="KW-0812">Transmembrane</keyword>
<dbReference type="GeneID" id="71854647"/>
<name>A0ABD5NXP2_9EURY</name>
<dbReference type="EMBL" id="JBHSDJ010000013">
    <property type="protein sequence ID" value="MFC4246570.1"/>
    <property type="molecule type" value="Genomic_DNA"/>
</dbReference>
<dbReference type="AlphaFoldDB" id="A0ABD5NXP2"/>